<evidence type="ECO:0008006" key="3">
    <source>
        <dbReference type="Google" id="ProtNLM"/>
    </source>
</evidence>
<dbReference type="EMBL" id="FOBN01000014">
    <property type="protein sequence ID" value="SEM37535.1"/>
    <property type="molecule type" value="Genomic_DNA"/>
</dbReference>
<evidence type="ECO:0000313" key="1">
    <source>
        <dbReference type="EMBL" id="SEM37535.1"/>
    </source>
</evidence>
<dbReference type="STRING" id="97481.SAMN05444853_11453"/>
<dbReference type="OrthoDB" id="95478at2"/>
<protein>
    <recommendedName>
        <fullName evidence="3">Enoyl-CoA hydratase</fullName>
    </recommendedName>
</protein>
<dbReference type="Proteomes" id="UP000198883">
    <property type="component" value="Unassembled WGS sequence"/>
</dbReference>
<name>A0A1H7XV23_9PAST</name>
<evidence type="ECO:0000313" key="2">
    <source>
        <dbReference type="Proteomes" id="UP000198883"/>
    </source>
</evidence>
<dbReference type="GeneID" id="83545279"/>
<dbReference type="RefSeq" id="WP_090922086.1">
    <property type="nucleotide sequence ID" value="NZ_CP016180.1"/>
</dbReference>
<dbReference type="SUPFAM" id="SSF54001">
    <property type="entry name" value="Cysteine proteinases"/>
    <property type="match status" value="1"/>
</dbReference>
<dbReference type="AlphaFoldDB" id="A0A1H7XV23"/>
<organism evidence="1 2">
    <name type="scientific">Phocoenobacter skyensis</name>
    <dbReference type="NCBI Taxonomy" id="97481"/>
    <lineage>
        <taxon>Bacteria</taxon>
        <taxon>Pseudomonadati</taxon>
        <taxon>Pseudomonadota</taxon>
        <taxon>Gammaproteobacteria</taxon>
        <taxon>Pasteurellales</taxon>
        <taxon>Pasteurellaceae</taxon>
        <taxon>Phocoenobacter</taxon>
    </lineage>
</organism>
<reference evidence="2" key="1">
    <citation type="submission" date="2016-10" db="EMBL/GenBank/DDBJ databases">
        <authorList>
            <person name="Varghese N."/>
            <person name="Submissions S."/>
        </authorList>
    </citation>
    <scope>NUCLEOTIDE SEQUENCE [LARGE SCALE GENOMIC DNA]</scope>
    <source>
        <strain evidence="2">DSM 24204</strain>
    </source>
</reference>
<dbReference type="InterPro" id="IPR038765">
    <property type="entry name" value="Papain-like_cys_pep_sf"/>
</dbReference>
<sequence length="148" mass="17177">MNKIYIAFYKGKGNLIDRIVRLFTKGKYSHCELVVKKTEFTGGSHYENETVYECYSSSPRDNGVRRKNININSENWDLVQLENVTEQQVISYFQQTKGKKYDLLGAIGVCLGIKDEREKYFCSEWCFNVIFGSDEGWRFSPNQLSALV</sequence>
<dbReference type="Gene3D" id="3.90.1720.10">
    <property type="entry name" value="endopeptidase domain like (from Nostoc punctiforme)"/>
    <property type="match status" value="1"/>
</dbReference>
<accession>A0A1H7XV23</accession>
<proteinExistence type="predicted"/>
<gene>
    <name evidence="1" type="ORF">SAMN05444853_11453</name>
</gene>